<keyword evidence="2" id="KW-1185">Reference proteome</keyword>
<dbReference type="EMBL" id="RAYQ01000021">
    <property type="protein sequence ID" value="RKI89566.1"/>
    <property type="molecule type" value="Genomic_DNA"/>
</dbReference>
<comment type="caution">
    <text evidence="1">The sequence shown here is derived from an EMBL/GenBank/DDBJ whole genome shotgun (WGS) entry which is preliminary data.</text>
</comment>
<reference evidence="1 2" key="1">
    <citation type="submission" date="2018-09" db="EMBL/GenBank/DDBJ databases">
        <title>Murine metabolic-syndrome-specific gut microbial biobank.</title>
        <authorList>
            <person name="Liu C."/>
        </authorList>
    </citation>
    <scope>NUCLEOTIDE SEQUENCE [LARGE SCALE GENOMIC DNA]</scope>
    <source>
        <strain evidence="1 2">0.1xD8-82</strain>
    </source>
</reference>
<organism evidence="1 2">
    <name type="scientific">Parablautia intestinalis</name>
    <dbReference type="NCBI Taxonomy" id="2320100"/>
    <lineage>
        <taxon>Bacteria</taxon>
        <taxon>Bacillati</taxon>
        <taxon>Bacillota</taxon>
        <taxon>Clostridia</taxon>
        <taxon>Lachnospirales</taxon>
        <taxon>Lachnospiraceae</taxon>
        <taxon>Parablautia</taxon>
    </lineage>
</organism>
<proteinExistence type="predicted"/>
<accession>A0A3A9AQL6</accession>
<dbReference type="Proteomes" id="UP000280696">
    <property type="component" value="Unassembled WGS sequence"/>
</dbReference>
<name>A0A3A9AQL6_9FIRM</name>
<dbReference type="OrthoDB" id="2055319at2"/>
<sequence>MLSKPIYYLWKKDFTSQKEFEITKEKFKKLGFRVVTYMDGQPDNNIHDGLKAVIKKHSDRKASNL</sequence>
<gene>
    <name evidence="1" type="ORF">D7V94_17505</name>
</gene>
<dbReference type="AlphaFoldDB" id="A0A3A9AQL6"/>
<protein>
    <submittedName>
        <fullName evidence="1">Uncharacterized protein</fullName>
    </submittedName>
</protein>
<evidence type="ECO:0000313" key="2">
    <source>
        <dbReference type="Proteomes" id="UP000280696"/>
    </source>
</evidence>
<evidence type="ECO:0000313" key="1">
    <source>
        <dbReference type="EMBL" id="RKI89566.1"/>
    </source>
</evidence>